<protein>
    <submittedName>
        <fullName evidence="7">Ribose ABC transporter permease protein</fullName>
    </submittedName>
</protein>
<dbReference type="PANTHER" id="PTHR47089">
    <property type="entry name" value="ABC TRANSPORTER, PERMEASE PROTEIN"/>
    <property type="match status" value="1"/>
</dbReference>
<feature type="transmembrane region" description="Helical" evidence="6">
    <location>
        <begin position="318"/>
        <end position="339"/>
    </location>
</feature>
<dbReference type="PANTHER" id="PTHR47089:SF1">
    <property type="entry name" value="GUANOSINE ABC TRANSPORTER PERMEASE PROTEIN NUPP"/>
    <property type="match status" value="1"/>
</dbReference>
<keyword evidence="2" id="KW-1003">Cell membrane</keyword>
<comment type="subcellular location">
    <subcellularLocation>
        <location evidence="1">Cell membrane</location>
        <topology evidence="1">Multi-pass membrane protein</topology>
    </subcellularLocation>
</comment>
<evidence type="ECO:0000256" key="3">
    <source>
        <dbReference type="ARBA" id="ARBA00022692"/>
    </source>
</evidence>
<feature type="transmembrane region" description="Helical" evidence="6">
    <location>
        <begin position="62"/>
        <end position="82"/>
    </location>
</feature>
<evidence type="ECO:0000256" key="2">
    <source>
        <dbReference type="ARBA" id="ARBA00022475"/>
    </source>
</evidence>
<feature type="transmembrane region" description="Helical" evidence="6">
    <location>
        <begin position="247"/>
        <end position="268"/>
    </location>
</feature>
<evidence type="ECO:0000256" key="5">
    <source>
        <dbReference type="ARBA" id="ARBA00023136"/>
    </source>
</evidence>
<feature type="transmembrane region" description="Helical" evidence="6">
    <location>
        <begin position="20"/>
        <end position="42"/>
    </location>
</feature>
<evidence type="ECO:0000313" key="7">
    <source>
        <dbReference type="EMBL" id="CUN63557.1"/>
    </source>
</evidence>
<dbReference type="Proteomes" id="UP000095544">
    <property type="component" value="Unassembled WGS sequence"/>
</dbReference>
<dbReference type="EMBL" id="CYZU01000001">
    <property type="protein sequence ID" value="CUN63557.1"/>
    <property type="molecule type" value="Genomic_DNA"/>
</dbReference>
<gene>
    <name evidence="7" type="ORF">ERS852491_00111</name>
</gene>
<evidence type="ECO:0000313" key="8">
    <source>
        <dbReference type="Proteomes" id="UP000095544"/>
    </source>
</evidence>
<dbReference type="STRING" id="39482.ERS852491_00111"/>
<evidence type="ECO:0000256" key="1">
    <source>
        <dbReference type="ARBA" id="ARBA00004651"/>
    </source>
</evidence>
<name>A0A173YJX5_9FIRM</name>
<dbReference type="GO" id="GO:0005886">
    <property type="term" value="C:plasma membrane"/>
    <property type="evidence" value="ECO:0007669"/>
    <property type="project" value="UniProtKB-SubCell"/>
</dbReference>
<dbReference type="AlphaFoldDB" id="A0A173YJX5"/>
<proteinExistence type="predicted"/>
<accession>A0A173YJX5</accession>
<dbReference type="InterPro" id="IPR001851">
    <property type="entry name" value="ABC_transp_permease"/>
</dbReference>
<keyword evidence="4 6" id="KW-1133">Transmembrane helix</keyword>
<keyword evidence="3 6" id="KW-0812">Transmembrane</keyword>
<sequence>MGVKGKRTSYIMLPELQNLLLSAIAIILSLFITAVIMLASGYHPFEAFRALLDGAFGSRNSMATTLGKTIPLVFVGLACAYSNRGGLFNIGCEGQLYIGGLAATVTALQMQGMPRALVLAAAFVTGMLAGGLAGGVTGFLKAKLNINEVLVAIMLNYILKFFASYCVHGPIQDPKSSVAQTAAIGDKYMLTKLVPKSQLTTAFLIGILLAVLLYLFFSKTRAGFNIRAVGENGTAAQASGIGMIKTVIMTMAVSGALAALTGITEVFGKTGKFVDGFSPGYGFTGIAVAVLGRNHPVGVLLSALLFGIMESGAMKMSYIAGVSTSMIKVMQGLVILFVATPELVSFIKGKGAK</sequence>
<dbReference type="GO" id="GO:0022857">
    <property type="term" value="F:transmembrane transporter activity"/>
    <property type="evidence" value="ECO:0007669"/>
    <property type="project" value="InterPro"/>
</dbReference>
<evidence type="ECO:0000256" key="6">
    <source>
        <dbReference type="SAM" id="Phobius"/>
    </source>
</evidence>
<dbReference type="RefSeq" id="WP_083486973.1">
    <property type="nucleotide sequence ID" value="NZ_CYZU01000001.1"/>
</dbReference>
<dbReference type="CDD" id="cd06580">
    <property type="entry name" value="TM_PBP1_transp_TpRbsC_like"/>
    <property type="match status" value="1"/>
</dbReference>
<evidence type="ECO:0000256" key="4">
    <source>
        <dbReference type="ARBA" id="ARBA00022989"/>
    </source>
</evidence>
<organism evidence="7 8">
    <name type="scientific">Faecalicatena contorta</name>
    <dbReference type="NCBI Taxonomy" id="39482"/>
    <lineage>
        <taxon>Bacteria</taxon>
        <taxon>Bacillati</taxon>
        <taxon>Bacillota</taxon>
        <taxon>Clostridia</taxon>
        <taxon>Lachnospirales</taxon>
        <taxon>Lachnospiraceae</taxon>
        <taxon>Faecalicatena</taxon>
    </lineage>
</organism>
<feature type="transmembrane region" description="Helical" evidence="6">
    <location>
        <begin position="94"/>
        <end position="110"/>
    </location>
</feature>
<reference evidence="7 8" key="1">
    <citation type="submission" date="2015-09" db="EMBL/GenBank/DDBJ databases">
        <authorList>
            <consortium name="Pathogen Informatics"/>
        </authorList>
    </citation>
    <scope>NUCLEOTIDE SEQUENCE [LARGE SCALE GENOMIC DNA]</scope>
    <source>
        <strain evidence="7 8">2789STDY5834876</strain>
    </source>
</reference>
<keyword evidence="5 6" id="KW-0472">Membrane</keyword>
<dbReference type="Pfam" id="PF02653">
    <property type="entry name" value="BPD_transp_2"/>
    <property type="match status" value="1"/>
</dbReference>
<feature type="transmembrane region" description="Helical" evidence="6">
    <location>
        <begin position="116"/>
        <end position="137"/>
    </location>
</feature>
<feature type="transmembrane region" description="Helical" evidence="6">
    <location>
        <begin position="199"/>
        <end position="217"/>
    </location>
</feature>
<feature type="transmembrane region" description="Helical" evidence="6">
    <location>
        <begin position="280"/>
        <end position="306"/>
    </location>
</feature>
<feature type="transmembrane region" description="Helical" evidence="6">
    <location>
        <begin position="149"/>
        <end position="171"/>
    </location>
</feature>